<dbReference type="PANTHER" id="PTHR46996:SF6">
    <property type="entry name" value="OS05G0488500 PROTEIN"/>
    <property type="match status" value="1"/>
</dbReference>
<gene>
    <name evidence="2" type="ORF">SHERM_22526</name>
</gene>
<keyword evidence="1" id="KW-1133">Transmembrane helix</keyword>
<protein>
    <submittedName>
        <fullName evidence="2">Ribosomal protein L34e superfamily protein</fullName>
    </submittedName>
</protein>
<feature type="transmembrane region" description="Helical" evidence="1">
    <location>
        <begin position="101"/>
        <end position="118"/>
    </location>
</feature>
<comment type="caution">
    <text evidence="2">The sequence shown here is derived from an EMBL/GenBank/DDBJ whole genome shotgun (WGS) entry which is preliminary data.</text>
</comment>
<sequence>MRLAMVDCRSLIQFCRAFHPRNSAASSRTRARRFSTNSLNPFSDHLCNHSPLAALDFIILLSVLASLAFLIFPYFKLFLCDLLPILYGFLLNLVLDDPIPYFIGFVSVLIGIVLAVAVDARLRKCGNPHCRGLRRAVEYDIQLETENCVKYSPAPSEDYVDNNEAALLELGQDQEELEAELKKMAPPNGRTVLIFRAPCGCPAGRLEVWGPKKVRRIKK</sequence>
<organism evidence="2 3">
    <name type="scientific">Striga hermonthica</name>
    <name type="common">Purple witchweed</name>
    <name type="synonym">Buchnera hermonthica</name>
    <dbReference type="NCBI Taxonomy" id="68872"/>
    <lineage>
        <taxon>Eukaryota</taxon>
        <taxon>Viridiplantae</taxon>
        <taxon>Streptophyta</taxon>
        <taxon>Embryophyta</taxon>
        <taxon>Tracheophyta</taxon>
        <taxon>Spermatophyta</taxon>
        <taxon>Magnoliopsida</taxon>
        <taxon>eudicotyledons</taxon>
        <taxon>Gunneridae</taxon>
        <taxon>Pentapetalae</taxon>
        <taxon>asterids</taxon>
        <taxon>lamiids</taxon>
        <taxon>Lamiales</taxon>
        <taxon>Orobanchaceae</taxon>
        <taxon>Buchnereae</taxon>
        <taxon>Striga</taxon>
    </lineage>
</organism>
<evidence type="ECO:0000313" key="2">
    <source>
        <dbReference type="EMBL" id="CAA0825788.1"/>
    </source>
</evidence>
<dbReference type="AlphaFoldDB" id="A0A9N7NAW1"/>
<name>A0A9N7NAW1_STRHE</name>
<keyword evidence="3" id="KW-1185">Reference proteome</keyword>
<keyword evidence="2" id="KW-0687">Ribonucleoprotein</keyword>
<keyword evidence="1" id="KW-0472">Membrane</keyword>
<evidence type="ECO:0000313" key="3">
    <source>
        <dbReference type="Proteomes" id="UP001153555"/>
    </source>
</evidence>
<dbReference type="OrthoDB" id="1865221at2759"/>
<dbReference type="Proteomes" id="UP001153555">
    <property type="component" value="Unassembled WGS sequence"/>
</dbReference>
<reference evidence="2" key="1">
    <citation type="submission" date="2019-12" db="EMBL/GenBank/DDBJ databases">
        <authorList>
            <person name="Scholes J."/>
        </authorList>
    </citation>
    <scope>NUCLEOTIDE SEQUENCE</scope>
</reference>
<keyword evidence="2" id="KW-0689">Ribosomal protein</keyword>
<proteinExistence type="predicted"/>
<dbReference type="PANTHER" id="PTHR46996">
    <property type="entry name" value="OS05G0488500 PROTEIN"/>
    <property type="match status" value="1"/>
</dbReference>
<feature type="transmembrane region" description="Helical" evidence="1">
    <location>
        <begin position="52"/>
        <end position="72"/>
    </location>
</feature>
<dbReference type="EMBL" id="CACSLK010026087">
    <property type="protein sequence ID" value="CAA0825788.1"/>
    <property type="molecule type" value="Genomic_DNA"/>
</dbReference>
<accession>A0A9N7NAW1</accession>
<dbReference type="GO" id="GO:0005840">
    <property type="term" value="C:ribosome"/>
    <property type="evidence" value="ECO:0007669"/>
    <property type="project" value="UniProtKB-KW"/>
</dbReference>
<evidence type="ECO:0000256" key="1">
    <source>
        <dbReference type="SAM" id="Phobius"/>
    </source>
</evidence>
<keyword evidence="1" id="KW-0812">Transmembrane</keyword>